<proteinExistence type="predicted"/>
<dbReference type="PANTHER" id="PTHR48466">
    <property type="entry name" value="OS10G0509000 PROTEIN-RELATED"/>
    <property type="match status" value="1"/>
</dbReference>
<dbReference type="SMART" id="SM00534">
    <property type="entry name" value="MUTSac"/>
    <property type="match status" value="1"/>
</dbReference>
<dbReference type="GO" id="GO:0005524">
    <property type="term" value="F:ATP binding"/>
    <property type="evidence" value="ECO:0007669"/>
    <property type="project" value="UniProtKB-KW"/>
</dbReference>
<comment type="caution">
    <text evidence="5">The sequence shown here is derived from an EMBL/GenBank/DDBJ whole genome shotgun (WGS) entry which is preliminary data.</text>
</comment>
<dbReference type="GO" id="GO:0140664">
    <property type="term" value="F:ATP-dependent DNA damage sensor activity"/>
    <property type="evidence" value="ECO:0007669"/>
    <property type="project" value="InterPro"/>
</dbReference>
<evidence type="ECO:0000313" key="5">
    <source>
        <dbReference type="EMBL" id="KKK69103.1"/>
    </source>
</evidence>
<dbReference type="SUPFAM" id="SSF52540">
    <property type="entry name" value="P-loop containing nucleoside triphosphate hydrolases"/>
    <property type="match status" value="1"/>
</dbReference>
<dbReference type="PANTHER" id="PTHR48466:SF2">
    <property type="entry name" value="OS10G0509000 PROTEIN"/>
    <property type="match status" value="1"/>
</dbReference>
<dbReference type="AlphaFoldDB" id="A0A0F8XJM6"/>
<protein>
    <recommendedName>
        <fullName evidence="4">DNA mismatch repair proteins mutS family domain-containing protein</fullName>
    </recommendedName>
</protein>
<keyword evidence="3" id="KW-0238">DNA-binding</keyword>
<reference evidence="5" key="1">
    <citation type="journal article" date="2015" name="Nature">
        <title>Complex archaea that bridge the gap between prokaryotes and eukaryotes.</title>
        <authorList>
            <person name="Spang A."/>
            <person name="Saw J.H."/>
            <person name="Jorgensen S.L."/>
            <person name="Zaremba-Niedzwiedzka K."/>
            <person name="Martijn J."/>
            <person name="Lind A.E."/>
            <person name="van Eijk R."/>
            <person name="Schleper C."/>
            <person name="Guy L."/>
            <person name="Ettema T.J."/>
        </authorList>
    </citation>
    <scope>NUCLEOTIDE SEQUENCE</scope>
</reference>
<feature type="domain" description="DNA mismatch repair proteins mutS family" evidence="4">
    <location>
        <begin position="6"/>
        <end position="102"/>
    </location>
</feature>
<dbReference type="InterPro" id="IPR045076">
    <property type="entry name" value="MutS"/>
</dbReference>
<organism evidence="5">
    <name type="scientific">marine sediment metagenome</name>
    <dbReference type="NCBI Taxonomy" id="412755"/>
    <lineage>
        <taxon>unclassified sequences</taxon>
        <taxon>metagenomes</taxon>
        <taxon>ecological metagenomes</taxon>
    </lineage>
</organism>
<gene>
    <name evidence="5" type="ORF">LCGC14_2937400</name>
</gene>
<dbReference type="GO" id="GO:0006298">
    <property type="term" value="P:mismatch repair"/>
    <property type="evidence" value="ECO:0007669"/>
    <property type="project" value="InterPro"/>
</dbReference>
<keyword evidence="1" id="KW-0547">Nucleotide-binding</keyword>
<name>A0A0F8XJM6_9ZZZZ</name>
<evidence type="ECO:0000256" key="1">
    <source>
        <dbReference type="ARBA" id="ARBA00022741"/>
    </source>
</evidence>
<dbReference type="InterPro" id="IPR027417">
    <property type="entry name" value="P-loop_NTPase"/>
</dbReference>
<dbReference type="EMBL" id="LAZR01058815">
    <property type="protein sequence ID" value="KKK69103.1"/>
    <property type="molecule type" value="Genomic_DNA"/>
</dbReference>
<evidence type="ECO:0000256" key="2">
    <source>
        <dbReference type="ARBA" id="ARBA00022840"/>
    </source>
</evidence>
<feature type="non-terminal residue" evidence="5">
    <location>
        <position position="194"/>
    </location>
</feature>
<keyword evidence="2" id="KW-0067">ATP-binding</keyword>
<sequence>MPTFENQTIAITGGGGAIGQAALDELRRIGCLAMITTHLSVLKAYAFNHDRVDNASVEFDTETLRPTYHLHIGTPGESHAITVAQRLGLPKRLTWAARGHLDGRAQQFTRAIRATGSARRSAEVARADATAAQLAAQVQQEGFQEKLAELKQVQKEFGSWLAGLMEMKPGDTVSVPSLGKTGTLVRLELHKQVA</sequence>
<evidence type="ECO:0000256" key="3">
    <source>
        <dbReference type="ARBA" id="ARBA00023125"/>
    </source>
</evidence>
<dbReference type="InterPro" id="IPR000432">
    <property type="entry name" value="DNA_mismatch_repair_MutS_C"/>
</dbReference>
<dbReference type="GO" id="GO:0030983">
    <property type="term" value="F:mismatched DNA binding"/>
    <property type="evidence" value="ECO:0007669"/>
    <property type="project" value="InterPro"/>
</dbReference>
<accession>A0A0F8XJM6</accession>
<dbReference type="Gene3D" id="3.40.50.300">
    <property type="entry name" value="P-loop containing nucleotide triphosphate hydrolases"/>
    <property type="match status" value="1"/>
</dbReference>
<evidence type="ECO:0000259" key="4">
    <source>
        <dbReference type="SMART" id="SM00534"/>
    </source>
</evidence>